<dbReference type="GO" id="GO:0009384">
    <property type="term" value="F:N-acylmannosamine kinase activity"/>
    <property type="evidence" value="ECO:0007669"/>
    <property type="project" value="TreeGrafter"/>
</dbReference>
<evidence type="ECO:0000313" key="2">
    <source>
        <dbReference type="EMBL" id="MBB4053825.1"/>
    </source>
</evidence>
<sequence>MQTCCEQAPPPRKCMSACLLTPSWWRGILDPSIYKSTLFTYSLLTTFRFTEGVSMVPAMGEPIIRTVSRGVNQSGVRDHNVRLLLTLLQRHGPMAGSDLARLANLSPQTVSIILRELESEGLLARGTPVKGRVGKPSIPMRLAEGGVLSLGCKIGRRSAVLLLADFRGTVRQELRLTYDYPMPEAIFAFLRQGIDTILSQCSPEERSRVCGIGIGTPFELWKWSELVGAPAKDFASWRHVDYQAELARFTDLPVQVVNDATAGCQAEHIYGRGKEFRDYAYFFIGAFVGGGIVLNHSVYQGHLGNAGALGSLRSFGPQGESQQLIDTASIHLLEARLVEHGHDPRELWTQPQDWSGFGRLVDPWIGRTAQELAKASLSVCAVIDFEAIVIDGAFPDAVKHELVERTRRYLINQDMRGLVAPQIEAGVVGFNARAIGAATSPLFERYFLNGNLRLRG</sequence>
<keyword evidence="3" id="KW-1185">Reference proteome</keyword>
<dbReference type="AlphaFoldDB" id="A0A7W6IQ77"/>
<feature type="domain" description="HTH marR-type" evidence="1">
    <location>
        <begin position="84"/>
        <end position="125"/>
    </location>
</feature>
<dbReference type="CDD" id="cd23763">
    <property type="entry name" value="ASKHA_ATPase_ROK"/>
    <property type="match status" value="1"/>
</dbReference>
<dbReference type="InterPro" id="IPR036390">
    <property type="entry name" value="WH_DNA-bd_sf"/>
</dbReference>
<keyword evidence="2" id="KW-0808">Transferase</keyword>
<dbReference type="InterPro" id="IPR011991">
    <property type="entry name" value="ArsR-like_HTH"/>
</dbReference>
<evidence type="ECO:0000259" key="1">
    <source>
        <dbReference type="Pfam" id="PF01047"/>
    </source>
</evidence>
<proteinExistence type="predicted"/>
<dbReference type="GO" id="GO:0019262">
    <property type="term" value="P:N-acetylneuraminate catabolic process"/>
    <property type="evidence" value="ECO:0007669"/>
    <property type="project" value="TreeGrafter"/>
</dbReference>
<dbReference type="GO" id="GO:0003700">
    <property type="term" value="F:DNA-binding transcription factor activity"/>
    <property type="evidence" value="ECO:0007669"/>
    <property type="project" value="InterPro"/>
</dbReference>
<gene>
    <name evidence="2" type="ORF">GGR20_003492</name>
</gene>
<dbReference type="CDD" id="cd00090">
    <property type="entry name" value="HTH_ARSR"/>
    <property type="match status" value="1"/>
</dbReference>
<dbReference type="Pfam" id="PF01047">
    <property type="entry name" value="MarR"/>
    <property type="match status" value="1"/>
</dbReference>
<dbReference type="InterPro" id="IPR000600">
    <property type="entry name" value="ROK"/>
</dbReference>
<comment type="caution">
    <text evidence="2">The sequence shown here is derived from an EMBL/GenBank/DDBJ whole genome shotgun (WGS) entry which is preliminary data.</text>
</comment>
<dbReference type="EMBL" id="JACIEW010000011">
    <property type="protein sequence ID" value="MBB4053825.1"/>
    <property type="molecule type" value="Genomic_DNA"/>
</dbReference>
<organism evidence="2 3">
    <name type="scientific">Devosia subaequoris</name>
    <dbReference type="NCBI Taxonomy" id="395930"/>
    <lineage>
        <taxon>Bacteria</taxon>
        <taxon>Pseudomonadati</taxon>
        <taxon>Pseudomonadota</taxon>
        <taxon>Alphaproteobacteria</taxon>
        <taxon>Hyphomicrobiales</taxon>
        <taxon>Devosiaceae</taxon>
        <taxon>Devosia</taxon>
    </lineage>
</organism>
<dbReference type="Pfam" id="PF00480">
    <property type="entry name" value="ROK"/>
    <property type="match status" value="1"/>
</dbReference>
<protein>
    <submittedName>
        <fullName evidence="2">Putative NBD/HSP70 family sugar kinase</fullName>
    </submittedName>
</protein>
<dbReference type="PANTHER" id="PTHR18964:SF169">
    <property type="entry name" value="N-ACETYLMANNOSAMINE KINASE"/>
    <property type="match status" value="1"/>
</dbReference>
<dbReference type="RefSeq" id="WP_210283238.1">
    <property type="nucleotide sequence ID" value="NZ_JACIEW010000011.1"/>
</dbReference>
<keyword evidence="2" id="KW-0418">Kinase</keyword>
<dbReference type="Gene3D" id="3.30.420.40">
    <property type="match status" value="2"/>
</dbReference>
<accession>A0A7W6IQ77</accession>
<dbReference type="PANTHER" id="PTHR18964">
    <property type="entry name" value="ROK (REPRESSOR, ORF, KINASE) FAMILY"/>
    <property type="match status" value="1"/>
</dbReference>
<dbReference type="InterPro" id="IPR000835">
    <property type="entry name" value="HTH_MarR-typ"/>
</dbReference>
<name>A0A7W6IQ77_9HYPH</name>
<dbReference type="Gene3D" id="1.10.10.10">
    <property type="entry name" value="Winged helix-like DNA-binding domain superfamily/Winged helix DNA-binding domain"/>
    <property type="match status" value="1"/>
</dbReference>
<reference evidence="2 3" key="1">
    <citation type="submission" date="2020-08" db="EMBL/GenBank/DDBJ databases">
        <title>Genomic Encyclopedia of Type Strains, Phase IV (KMG-IV): sequencing the most valuable type-strain genomes for metagenomic binning, comparative biology and taxonomic classification.</title>
        <authorList>
            <person name="Goeker M."/>
        </authorList>
    </citation>
    <scope>NUCLEOTIDE SEQUENCE [LARGE SCALE GENOMIC DNA]</scope>
    <source>
        <strain evidence="2 3">DSM 23447</strain>
    </source>
</reference>
<dbReference type="InterPro" id="IPR043129">
    <property type="entry name" value="ATPase_NBD"/>
</dbReference>
<dbReference type="Proteomes" id="UP000547011">
    <property type="component" value="Unassembled WGS sequence"/>
</dbReference>
<dbReference type="InterPro" id="IPR036388">
    <property type="entry name" value="WH-like_DNA-bd_sf"/>
</dbReference>
<dbReference type="SUPFAM" id="SSF46785">
    <property type="entry name" value="Winged helix' DNA-binding domain"/>
    <property type="match status" value="1"/>
</dbReference>
<dbReference type="SUPFAM" id="SSF53067">
    <property type="entry name" value="Actin-like ATPase domain"/>
    <property type="match status" value="1"/>
</dbReference>
<evidence type="ECO:0000313" key="3">
    <source>
        <dbReference type="Proteomes" id="UP000547011"/>
    </source>
</evidence>